<dbReference type="GO" id="GO:0016020">
    <property type="term" value="C:membrane"/>
    <property type="evidence" value="ECO:0007669"/>
    <property type="project" value="UniProtKB-SubCell"/>
</dbReference>
<evidence type="ECO:0000313" key="9">
    <source>
        <dbReference type="EMBL" id="KAJ3575577.1"/>
    </source>
</evidence>
<keyword evidence="4 6" id="KW-0472">Membrane</keyword>
<keyword evidence="2 6" id="KW-0812">Transmembrane</keyword>
<feature type="transmembrane region" description="Helical" evidence="6">
    <location>
        <begin position="259"/>
        <end position="281"/>
    </location>
</feature>
<feature type="domain" description="Anoctamin transmembrane" evidence="7">
    <location>
        <begin position="156"/>
        <end position="695"/>
    </location>
</feature>
<feature type="transmembrane region" description="Helical" evidence="6">
    <location>
        <begin position="293"/>
        <end position="315"/>
    </location>
</feature>
<dbReference type="Pfam" id="PF20877">
    <property type="entry name" value="Anoctamin_N"/>
    <property type="match status" value="1"/>
</dbReference>
<protein>
    <recommendedName>
        <fullName evidence="11">DUF590-domain-containing protein</fullName>
    </recommendedName>
</protein>
<evidence type="ECO:0000256" key="5">
    <source>
        <dbReference type="SAM" id="MobiDB-lite"/>
    </source>
</evidence>
<comment type="caution">
    <text evidence="9">The sequence shown here is derived from an EMBL/GenBank/DDBJ whole genome shotgun (WGS) entry which is preliminary data.</text>
</comment>
<evidence type="ECO:0000256" key="4">
    <source>
        <dbReference type="ARBA" id="ARBA00023136"/>
    </source>
</evidence>
<reference evidence="9" key="1">
    <citation type="submission" date="2022-07" db="EMBL/GenBank/DDBJ databases">
        <title>Genome Sequence of Leucocoprinus birnbaumii.</title>
        <authorList>
            <person name="Buettner E."/>
        </authorList>
    </citation>
    <scope>NUCLEOTIDE SEQUENCE</scope>
    <source>
        <strain evidence="9">VT141</strain>
    </source>
</reference>
<dbReference type="AlphaFoldDB" id="A0AAD5W1W8"/>
<feature type="region of interest" description="Disordered" evidence="5">
    <location>
        <begin position="721"/>
        <end position="740"/>
    </location>
</feature>
<comment type="subcellular location">
    <subcellularLocation>
        <location evidence="1">Membrane</location>
        <topology evidence="1">Multi-pass membrane protein</topology>
    </subcellularLocation>
</comment>
<accession>A0AAD5W1W8</accession>
<feature type="transmembrane region" description="Helical" evidence="6">
    <location>
        <begin position="585"/>
        <end position="605"/>
    </location>
</feature>
<dbReference type="EMBL" id="JANIEX010000033">
    <property type="protein sequence ID" value="KAJ3575577.1"/>
    <property type="molecule type" value="Genomic_DNA"/>
</dbReference>
<organism evidence="9 10">
    <name type="scientific">Leucocoprinus birnbaumii</name>
    <dbReference type="NCBI Taxonomy" id="56174"/>
    <lineage>
        <taxon>Eukaryota</taxon>
        <taxon>Fungi</taxon>
        <taxon>Dikarya</taxon>
        <taxon>Basidiomycota</taxon>
        <taxon>Agaricomycotina</taxon>
        <taxon>Agaricomycetes</taxon>
        <taxon>Agaricomycetidae</taxon>
        <taxon>Agaricales</taxon>
        <taxon>Agaricineae</taxon>
        <taxon>Agaricaceae</taxon>
        <taxon>Leucocoprinus</taxon>
    </lineage>
</organism>
<feature type="transmembrane region" description="Helical" evidence="6">
    <location>
        <begin position="532"/>
        <end position="555"/>
    </location>
</feature>
<evidence type="ECO:0000256" key="1">
    <source>
        <dbReference type="ARBA" id="ARBA00004141"/>
    </source>
</evidence>
<dbReference type="GO" id="GO:0005254">
    <property type="term" value="F:chloride channel activity"/>
    <property type="evidence" value="ECO:0007669"/>
    <property type="project" value="TreeGrafter"/>
</dbReference>
<evidence type="ECO:0008006" key="11">
    <source>
        <dbReference type="Google" id="ProtNLM"/>
    </source>
</evidence>
<evidence type="ECO:0000313" key="10">
    <source>
        <dbReference type="Proteomes" id="UP001213000"/>
    </source>
</evidence>
<dbReference type="InterPro" id="IPR007632">
    <property type="entry name" value="Anoctamin"/>
</dbReference>
<dbReference type="InterPro" id="IPR049456">
    <property type="entry name" value="Anoctamin_N_fung"/>
</dbReference>
<feature type="transmembrane region" description="Helical" evidence="6">
    <location>
        <begin position="655"/>
        <end position="677"/>
    </location>
</feature>
<dbReference type="PANTHER" id="PTHR12308:SF73">
    <property type="entry name" value="ANOCTAMIN"/>
    <property type="match status" value="1"/>
</dbReference>
<dbReference type="Proteomes" id="UP001213000">
    <property type="component" value="Unassembled WGS sequence"/>
</dbReference>
<feature type="transmembrane region" description="Helical" evidence="6">
    <location>
        <begin position="164"/>
        <end position="192"/>
    </location>
</feature>
<name>A0AAD5W1W8_9AGAR</name>
<keyword evidence="3 6" id="KW-1133">Transmembrane helix</keyword>
<proteinExistence type="predicted"/>
<dbReference type="Pfam" id="PF04547">
    <property type="entry name" value="Anoctamin"/>
    <property type="match status" value="1"/>
</dbReference>
<dbReference type="PANTHER" id="PTHR12308">
    <property type="entry name" value="ANOCTAMIN"/>
    <property type="match status" value="1"/>
</dbReference>
<evidence type="ECO:0000256" key="6">
    <source>
        <dbReference type="SAM" id="Phobius"/>
    </source>
</evidence>
<evidence type="ECO:0000259" key="7">
    <source>
        <dbReference type="Pfam" id="PF04547"/>
    </source>
</evidence>
<feature type="transmembrane region" description="Helical" evidence="6">
    <location>
        <begin position="335"/>
        <end position="359"/>
    </location>
</feature>
<dbReference type="InterPro" id="IPR049452">
    <property type="entry name" value="Anoctamin_TM"/>
</dbReference>
<gene>
    <name evidence="9" type="ORF">NP233_g1007</name>
</gene>
<evidence type="ECO:0000256" key="2">
    <source>
        <dbReference type="ARBA" id="ARBA00022692"/>
    </source>
</evidence>
<evidence type="ECO:0000256" key="3">
    <source>
        <dbReference type="ARBA" id="ARBA00022989"/>
    </source>
</evidence>
<feature type="transmembrane region" description="Helical" evidence="6">
    <location>
        <begin position="198"/>
        <end position="216"/>
    </location>
</feature>
<evidence type="ECO:0000259" key="8">
    <source>
        <dbReference type="Pfam" id="PF20877"/>
    </source>
</evidence>
<keyword evidence="10" id="KW-1185">Reference proteome</keyword>
<dbReference type="GO" id="GO:0032541">
    <property type="term" value="C:cortical endoplasmic reticulum"/>
    <property type="evidence" value="ECO:0007669"/>
    <property type="project" value="TreeGrafter"/>
</dbReference>
<feature type="domain" description="Anoctamin alpha-beta plait" evidence="8">
    <location>
        <begin position="10"/>
        <end position="141"/>
    </location>
</feature>
<sequence>MPDRSGLPQEVDLVIVFRATSKNTHAKQQTKEEARKAERQYVRLIDTLTYAGLKAVGRRGESLGQLVVFVTCPRNHIEHLVRKERHSDFLSGLPVTPVTRESIVGPLSPADRIRLVHAYIASTPTDGGLGISPGSSEWDLVESITPLHDRNFNEMIREQFGDSVGLYFAFLGSYTKFLAFPAALGSFSYFFLTPYSPLYSILLCVWSVVFVEWWRVRERILSLRFGTRGSFRVEKRRVSYSPGQTWWGREIRILASLPVILLFAGILIAILTFIFVAEAFVTHLYQGPGKQLIGFSPTILFVALVPRVLGLYQALAARLTSWENHSHQSTYNASLTLKTFALSAIVAYMSLGLSAFIYVPFGEGVMRFVQHSLFSGPAVSPKNGGLTSRLIAVLNGTVVQASVATDGINAAKFVPGPKGGLWDMDVDRARQKLNPARLRDQMFAYTVTNQIINTFQEIGLPFIMRFVTNFRNGRNTPKPGSPGGEPKKRVVFEDEKEKGGMEERMYLDKVREEVALPEYSLFEDYSEMVIQFGYVVVWSTIWPLAGVMAFVNNIFELQSDTIKLTVHHRRPIPVRTDTIGPWLDALSFLAWLGALTNAALVYLFSPEFLRTSALPSTVNVLQAKEHLVGASGANSSGTWGVDGSSEETYNATKELLIKAVLVAFAASHGYLILRIVVRHVVERIWWKGSKEVQEREREERIMKERFLEGTGTSVLHSTKSVLEPENEVSPPVETGLGAENKMGFWDHDDGVDEIKRLVKES</sequence>